<comment type="subcellular location">
    <subcellularLocation>
        <location evidence="1">Cell membrane</location>
        <topology evidence="1">Multi-pass membrane protein</topology>
    </subcellularLocation>
</comment>
<sequence>IQMVSNGTRTFVFQDHIKKKLISEYLIGALIGLGLSVFIVYELMHFYDVSSANQIKFDYLKPIIGLYILWYLYLRGTKKEQKNKLFIIVGFIGGLCSIFIGAVGPLIAPFFLRNDLNKENIIANKAACQIITHIGKIPIFMYFFHVNYIEQSYILLPLIISVYIGTNIGKKLLGSISEETFKMIFKVCLTIIALRLVLGEFLFISM</sequence>
<evidence type="ECO:0000313" key="8">
    <source>
        <dbReference type="EMBL" id="SVC43898.1"/>
    </source>
</evidence>
<feature type="non-terminal residue" evidence="8">
    <location>
        <position position="1"/>
    </location>
</feature>
<dbReference type="EMBL" id="UINC01091266">
    <property type="protein sequence ID" value="SVC43898.1"/>
    <property type="molecule type" value="Genomic_DNA"/>
</dbReference>
<evidence type="ECO:0000256" key="1">
    <source>
        <dbReference type="ARBA" id="ARBA00004651"/>
    </source>
</evidence>
<evidence type="ECO:0000256" key="4">
    <source>
        <dbReference type="ARBA" id="ARBA00022692"/>
    </source>
</evidence>
<dbReference type="Pfam" id="PF01925">
    <property type="entry name" value="TauE"/>
    <property type="match status" value="1"/>
</dbReference>
<feature type="transmembrane region" description="Helical" evidence="7">
    <location>
        <begin position="86"/>
        <end position="108"/>
    </location>
</feature>
<feature type="transmembrane region" description="Helical" evidence="7">
    <location>
        <begin position="25"/>
        <end position="47"/>
    </location>
</feature>
<gene>
    <name evidence="8" type="ORF">METZ01_LOCUS296752</name>
</gene>
<organism evidence="8">
    <name type="scientific">marine metagenome</name>
    <dbReference type="NCBI Taxonomy" id="408172"/>
    <lineage>
        <taxon>unclassified sequences</taxon>
        <taxon>metagenomes</taxon>
        <taxon>ecological metagenomes</taxon>
    </lineage>
</organism>
<proteinExistence type="predicted"/>
<feature type="transmembrane region" description="Helical" evidence="7">
    <location>
        <begin position="59"/>
        <end position="74"/>
    </location>
</feature>
<keyword evidence="4 7" id="KW-0812">Transmembrane</keyword>
<feature type="transmembrane region" description="Helical" evidence="7">
    <location>
        <begin position="184"/>
        <end position="204"/>
    </location>
</feature>
<evidence type="ECO:0000256" key="2">
    <source>
        <dbReference type="ARBA" id="ARBA00022448"/>
    </source>
</evidence>
<dbReference type="PANTHER" id="PTHR30269:SF37">
    <property type="entry name" value="MEMBRANE TRANSPORTER PROTEIN"/>
    <property type="match status" value="1"/>
</dbReference>
<name>A0A382M5K6_9ZZZZ</name>
<evidence type="ECO:0000256" key="6">
    <source>
        <dbReference type="ARBA" id="ARBA00023136"/>
    </source>
</evidence>
<dbReference type="AlphaFoldDB" id="A0A382M5K6"/>
<feature type="transmembrane region" description="Helical" evidence="7">
    <location>
        <begin position="153"/>
        <end position="172"/>
    </location>
</feature>
<dbReference type="InterPro" id="IPR002781">
    <property type="entry name" value="TM_pro_TauE-like"/>
</dbReference>
<keyword evidence="5 7" id="KW-1133">Transmembrane helix</keyword>
<evidence type="ECO:0008006" key="9">
    <source>
        <dbReference type="Google" id="ProtNLM"/>
    </source>
</evidence>
<keyword evidence="6 7" id="KW-0472">Membrane</keyword>
<protein>
    <recommendedName>
        <fullName evidence="9">Membrane transporter protein</fullName>
    </recommendedName>
</protein>
<evidence type="ECO:0000256" key="5">
    <source>
        <dbReference type="ARBA" id="ARBA00022989"/>
    </source>
</evidence>
<dbReference type="PANTHER" id="PTHR30269">
    <property type="entry name" value="TRANSMEMBRANE PROTEIN YFCA"/>
    <property type="match status" value="1"/>
</dbReference>
<keyword evidence="3" id="KW-1003">Cell membrane</keyword>
<evidence type="ECO:0000256" key="3">
    <source>
        <dbReference type="ARBA" id="ARBA00022475"/>
    </source>
</evidence>
<accession>A0A382M5K6</accession>
<keyword evidence="2" id="KW-0813">Transport</keyword>
<evidence type="ECO:0000256" key="7">
    <source>
        <dbReference type="SAM" id="Phobius"/>
    </source>
</evidence>
<reference evidence="8" key="1">
    <citation type="submission" date="2018-05" db="EMBL/GenBank/DDBJ databases">
        <authorList>
            <person name="Lanie J.A."/>
            <person name="Ng W.-L."/>
            <person name="Kazmierczak K.M."/>
            <person name="Andrzejewski T.M."/>
            <person name="Davidsen T.M."/>
            <person name="Wayne K.J."/>
            <person name="Tettelin H."/>
            <person name="Glass J.I."/>
            <person name="Rusch D."/>
            <person name="Podicherti R."/>
            <person name="Tsui H.-C.T."/>
            <person name="Winkler M.E."/>
        </authorList>
    </citation>
    <scope>NUCLEOTIDE SEQUENCE</scope>
</reference>
<dbReference type="InterPro" id="IPR052017">
    <property type="entry name" value="TSUP"/>
</dbReference>
<dbReference type="GO" id="GO:0005886">
    <property type="term" value="C:plasma membrane"/>
    <property type="evidence" value="ECO:0007669"/>
    <property type="project" value="UniProtKB-SubCell"/>
</dbReference>